<protein>
    <submittedName>
        <fullName evidence="2">GDSL-like domain protein</fullName>
    </submittedName>
</protein>
<dbReference type="Gene3D" id="3.40.50.1110">
    <property type="entry name" value="SGNH hydrolase"/>
    <property type="match status" value="1"/>
</dbReference>
<feature type="compositionally biased region" description="Pro residues" evidence="1">
    <location>
        <begin position="447"/>
        <end position="456"/>
    </location>
</feature>
<evidence type="ECO:0000313" key="3">
    <source>
        <dbReference type="Proteomes" id="UP000012106"/>
    </source>
</evidence>
<dbReference type="Proteomes" id="UP000012106">
    <property type="component" value="Unassembled WGS sequence"/>
</dbReference>
<feature type="region of interest" description="Disordered" evidence="1">
    <location>
        <begin position="444"/>
        <end position="467"/>
    </location>
</feature>
<dbReference type="InterPro" id="IPR036514">
    <property type="entry name" value="SGNH_hydro_sf"/>
</dbReference>
<sequence>MHDSCIFESVSLNINPAKFSSIPIYKMCYYYFRGSSMKLKNILFLLFFAVSPLLAQPFADIPDVPNCDTNNLFSPPTQSSPDSSNPLYYSKTTVTFFGDSRIDYANAVPKGYNAAAYYLPSIGNGNYPGKSFSLGLFYGVSSLDFYLGTDSSWNIQNFGHGGDNSDGMLGQLSTCLKKPNYIIAPNVAFEIGGNDYLNNFLMLVLMPWHSQEYVNRALNNIERAITKLYQVRKNVLIIGNYPAIGWSAQRGLPNDETFAFKTLNFKYQAIMQGFSITNFESFKKTLPELKPLLSDAMIAYGGYTALTDLMSGAAIAGAGYLLNPTQAGTCFGSKIPENGPIPAYYCWLAGNFAAIGTFPSFLMGIQESSYPEIQTRRKPYFQAQGLTLEYLRLWEAFVNPATLEPWVVNDSLMGDIVHPNAIGFTVWGYHVSSKIKSLGWHLQKSPPVTPPPPPPTDNGGENSGRDEPGPLTEWDLILLCFLFGICHL</sequence>
<comment type="caution">
    <text evidence="2">The sequence shown here is derived from an EMBL/GenBank/DDBJ whole genome shotgun (WGS) entry which is preliminary data.</text>
</comment>
<evidence type="ECO:0000313" key="2">
    <source>
        <dbReference type="EMBL" id="EMN21129.1"/>
    </source>
</evidence>
<organism evidence="2 3">
    <name type="scientific">Leptospira santarosai serovar Arenal str. MAVJ 401</name>
    <dbReference type="NCBI Taxonomy" id="1049976"/>
    <lineage>
        <taxon>Bacteria</taxon>
        <taxon>Pseudomonadati</taxon>
        <taxon>Spirochaetota</taxon>
        <taxon>Spirochaetia</taxon>
        <taxon>Leptospirales</taxon>
        <taxon>Leptospiraceae</taxon>
        <taxon>Leptospira</taxon>
    </lineage>
</organism>
<dbReference type="NCBIfam" id="NF047594">
    <property type="entry name" value="LIC10707_fam"/>
    <property type="match status" value="1"/>
</dbReference>
<dbReference type="EMBL" id="AHMU02000058">
    <property type="protein sequence ID" value="EMN21129.1"/>
    <property type="molecule type" value="Genomic_DNA"/>
</dbReference>
<dbReference type="GO" id="GO:0016788">
    <property type="term" value="F:hydrolase activity, acting on ester bonds"/>
    <property type="evidence" value="ECO:0007669"/>
    <property type="project" value="UniProtKB-ARBA"/>
</dbReference>
<accession>M6JGT9</accession>
<name>M6JGT9_9LEPT</name>
<dbReference type="AlphaFoldDB" id="M6JGT9"/>
<gene>
    <name evidence="2" type="ORF">LEP1GSC063_1238</name>
</gene>
<dbReference type="SUPFAM" id="SSF52266">
    <property type="entry name" value="SGNH hydrolase"/>
    <property type="match status" value="1"/>
</dbReference>
<evidence type="ECO:0000256" key="1">
    <source>
        <dbReference type="SAM" id="MobiDB-lite"/>
    </source>
</evidence>
<proteinExistence type="predicted"/>
<reference evidence="2 3" key="1">
    <citation type="submission" date="2013-01" db="EMBL/GenBank/DDBJ databases">
        <authorList>
            <person name="Harkins D.M."/>
            <person name="Durkin A.S."/>
            <person name="Brinkac L.M."/>
            <person name="Haft D.H."/>
            <person name="Selengut J.D."/>
            <person name="Sanka R."/>
            <person name="DePew J."/>
            <person name="Purushe J."/>
            <person name="Hartskeerl R.A."/>
            <person name="Ahmed A."/>
            <person name="van der Linden H."/>
            <person name="Goris M.G.A."/>
            <person name="Vinetz J.M."/>
            <person name="Sutton G.G."/>
            <person name="Nierman W.C."/>
            <person name="Fouts D.E."/>
        </authorList>
    </citation>
    <scope>NUCLEOTIDE SEQUENCE [LARGE SCALE GENOMIC DNA]</scope>
    <source>
        <strain evidence="2 3">MAVJ 401</strain>
    </source>
</reference>